<keyword evidence="5" id="KW-0004">4Fe-4S</keyword>
<keyword evidence="7" id="KW-0479">Metal-binding</keyword>
<evidence type="ECO:0000256" key="8">
    <source>
        <dbReference type="ARBA" id="ARBA00022737"/>
    </source>
</evidence>
<evidence type="ECO:0000313" key="16">
    <source>
        <dbReference type="EMBL" id="SPX09918.1"/>
    </source>
</evidence>
<organism evidence="16 17">
    <name type="scientific">Escherichia coli</name>
    <dbReference type="NCBI Taxonomy" id="562"/>
    <lineage>
        <taxon>Bacteria</taxon>
        <taxon>Pseudomonadati</taxon>
        <taxon>Pseudomonadota</taxon>
        <taxon>Gammaproteobacteria</taxon>
        <taxon>Enterobacterales</taxon>
        <taxon>Enterobacteriaceae</taxon>
        <taxon>Escherichia</taxon>
    </lineage>
</organism>
<proteinExistence type="predicted"/>
<dbReference type="Gene3D" id="1.20.5.480">
    <property type="entry name" value="Single helix bin"/>
    <property type="match status" value="1"/>
</dbReference>
<evidence type="ECO:0000256" key="11">
    <source>
        <dbReference type="ARBA" id="ARBA00023004"/>
    </source>
</evidence>
<sequence>MKTCPTGAIHFGTKKEMLELAEQRVAKLKARGYEHAGVYNPEGVGGTHVMYVLHHADQPELYHGLPKDPKIDTSVILWKGALKPLAAAGFIATFAGLIFHYIGIGPNKEVDDDEEDHHE</sequence>
<dbReference type="EMBL" id="UASD01000006">
    <property type="protein sequence ID" value="SPX09918.1"/>
    <property type="molecule type" value="Genomic_DNA"/>
</dbReference>
<keyword evidence="3" id="KW-0813">Transport</keyword>
<feature type="transmembrane region" description="Helical" evidence="14">
    <location>
        <begin position="85"/>
        <end position="104"/>
    </location>
</feature>
<comment type="cofactor">
    <cofactor evidence="1">
        <name>[4Fe-4S] cluster</name>
        <dbReference type="ChEBI" id="CHEBI:49883"/>
    </cofactor>
</comment>
<evidence type="ECO:0000256" key="7">
    <source>
        <dbReference type="ARBA" id="ARBA00022723"/>
    </source>
</evidence>
<dbReference type="InterPro" id="IPR015246">
    <property type="entry name" value="Formate_DH_TM"/>
</dbReference>
<dbReference type="Gene3D" id="3.30.70.20">
    <property type="match status" value="1"/>
</dbReference>
<name>A0A2X1PT42_ECOLX</name>
<dbReference type="Pfam" id="PF09163">
    <property type="entry name" value="Form-deh_trans"/>
    <property type="match status" value="1"/>
</dbReference>
<dbReference type="SUPFAM" id="SSF81597">
    <property type="entry name" value="Iron-sulfur subunit of formate dehydrogenase N, transmembrane anchor"/>
    <property type="match status" value="1"/>
</dbReference>
<keyword evidence="13 14" id="KW-0472">Membrane</keyword>
<dbReference type="PANTHER" id="PTHR43545:SF6">
    <property type="entry name" value="FORMATE DEHYDROGENASE, NITRATE-INDUCIBLE, IRON-SULFUR SUBUNIT"/>
    <property type="match status" value="1"/>
</dbReference>
<dbReference type="GO" id="GO:0051539">
    <property type="term" value="F:4 iron, 4 sulfur cluster binding"/>
    <property type="evidence" value="ECO:0007669"/>
    <property type="project" value="UniProtKB-KW"/>
</dbReference>
<dbReference type="PANTHER" id="PTHR43545">
    <property type="entry name" value="FORMATE DEHYDROGENASE, NITRATE-INDUCIBLE, IRON-SULFUR SUBUNIT"/>
    <property type="match status" value="1"/>
</dbReference>
<dbReference type="GO" id="GO:0046872">
    <property type="term" value="F:metal ion binding"/>
    <property type="evidence" value="ECO:0007669"/>
    <property type="project" value="UniProtKB-KW"/>
</dbReference>
<dbReference type="GO" id="GO:0005886">
    <property type="term" value="C:plasma membrane"/>
    <property type="evidence" value="ECO:0007669"/>
    <property type="project" value="UniProtKB-SubCell"/>
</dbReference>
<dbReference type="GO" id="GO:0036397">
    <property type="term" value="F:formate dehydrogenase (quinone) activity"/>
    <property type="evidence" value="ECO:0007669"/>
    <property type="project" value="UniProtKB-ARBA"/>
</dbReference>
<evidence type="ECO:0000256" key="4">
    <source>
        <dbReference type="ARBA" id="ARBA00022475"/>
    </source>
</evidence>
<keyword evidence="9" id="KW-0249">Electron transport</keyword>
<dbReference type="InterPro" id="IPR038384">
    <property type="entry name" value="Formate_DH_C_sf"/>
</dbReference>
<evidence type="ECO:0000313" key="17">
    <source>
        <dbReference type="Proteomes" id="UP000250780"/>
    </source>
</evidence>
<protein>
    <submittedName>
        <fullName evidence="16">Formate dehydrogenase, nitrate-inducible, iron-sulfur subunit</fullName>
    </submittedName>
</protein>
<dbReference type="GO" id="GO:0009061">
    <property type="term" value="P:anaerobic respiration"/>
    <property type="evidence" value="ECO:0007669"/>
    <property type="project" value="UniProtKB-ARBA"/>
</dbReference>
<dbReference type="GO" id="GO:0015944">
    <property type="term" value="P:formate oxidation"/>
    <property type="evidence" value="ECO:0007669"/>
    <property type="project" value="UniProtKB-ARBA"/>
</dbReference>
<evidence type="ECO:0000256" key="10">
    <source>
        <dbReference type="ARBA" id="ARBA00022989"/>
    </source>
</evidence>
<evidence type="ECO:0000256" key="1">
    <source>
        <dbReference type="ARBA" id="ARBA00001966"/>
    </source>
</evidence>
<evidence type="ECO:0000256" key="12">
    <source>
        <dbReference type="ARBA" id="ARBA00023014"/>
    </source>
</evidence>
<evidence type="ECO:0000256" key="6">
    <source>
        <dbReference type="ARBA" id="ARBA00022692"/>
    </source>
</evidence>
<keyword evidence="11" id="KW-0408">Iron</keyword>
<evidence type="ECO:0000256" key="2">
    <source>
        <dbReference type="ARBA" id="ARBA00004162"/>
    </source>
</evidence>
<comment type="subcellular location">
    <subcellularLocation>
        <location evidence="2">Cell membrane</location>
        <topology evidence="2">Single-pass membrane protein</topology>
    </subcellularLocation>
</comment>
<evidence type="ECO:0000256" key="9">
    <source>
        <dbReference type="ARBA" id="ARBA00022982"/>
    </source>
</evidence>
<keyword evidence="6 14" id="KW-0812">Transmembrane</keyword>
<accession>A0A2X1PT42</accession>
<dbReference type="AlphaFoldDB" id="A0A2X1PT42"/>
<evidence type="ECO:0000256" key="14">
    <source>
        <dbReference type="SAM" id="Phobius"/>
    </source>
</evidence>
<evidence type="ECO:0000256" key="5">
    <source>
        <dbReference type="ARBA" id="ARBA00022485"/>
    </source>
</evidence>
<evidence type="ECO:0000256" key="3">
    <source>
        <dbReference type="ARBA" id="ARBA00022448"/>
    </source>
</evidence>
<keyword evidence="4" id="KW-1003">Cell membrane</keyword>
<gene>
    <name evidence="16" type="primary">fdnH</name>
    <name evidence="16" type="ORF">NCTC9073_01202</name>
</gene>
<keyword evidence="8" id="KW-0677">Repeat</keyword>
<dbReference type="Proteomes" id="UP000250780">
    <property type="component" value="Unassembled WGS sequence"/>
</dbReference>
<reference evidence="16 17" key="1">
    <citation type="submission" date="2018-06" db="EMBL/GenBank/DDBJ databases">
        <authorList>
            <consortium name="Pathogen Informatics"/>
            <person name="Doyle S."/>
        </authorList>
    </citation>
    <scope>NUCLEOTIDE SEQUENCE [LARGE SCALE GENOMIC DNA]</scope>
    <source>
        <strain evidence="16 17">NCTC9073</strain>
    </source>
</reference>
<dbReference type="FunFam" id="1.20.5.480:FF:000001">
    <property type="entry name" value="Formate dehydrogenase iron-sulfur subunit"/>
    <property type="match status" value="1"/>
</dbReference>
<feature type="domain" description="Formate dehydrogenase transmembrane" evidence="15">
    <location>
        <begin position="71"/>
        <end position="114"/>
    </location>
</feature>
<dbReference type="GO" id="GO:0009326">
    <property type="term" value="C:formate dehydrogenase complex"/>
    <property type="evidence" value="ECO:0007669"/>
    <property type="project" value="UniProtKB-ARBA"/>
</dbReference>
<dbReference type="SUPFAM" id="SSF54862">
    <property type="entry name" value="4Fe-4S ferredoxins"/>
    <property type="match status" value="1"/>
</dbReference>
<keyword evidence="12" id="KW-0411">Iron-sulfur</keyword>
<evidence type="ECO:0000259" key="15">
    <source>
        <dbReference type="Pfam" id="PF09163"/>
    </source>
</evidence>
<keyword evidence="10 14" id="KW-1133">Transmembrane helix</keyword>
<evidence type="ECO:0000256" key="13">
    <source>
        <dbReference type="ARBA" id="ARBA00023136"/>
    </source>
</evidence>
<dbReference type="InterPro" id="IPR051555">
    <property type="entry name" value="FDH_Electron_Transfer_Unit"/>
</dbReference>